<dbReference type="Pfam" id="PF17749">
    <property type="entry name" value="MIP-T3_C"/>
    <property type="match status" value="1"/>
</dbReference>
<comment type="subcellular location">
    <subcellularLocation>
        <location evidence="2">Cytoplasm</location>
        <location evidence="2">Cytoskeleton</location>
        <location evidence="2">Cilium axoneme</location>
    </subcellularLocation>
    <subcellularLocation>
        <location evidence="1">Cytoplasm</location>
        <location evidence="1">Cytoskeleton</location>
        <location evidence="1">Cilium basal body</location>
    </subcellularLocation>
</comment>
<evidence type="ECO:0000256" key="6">
    <source>
        <dbReference type="ARBA" id="ARBA00023212"/>
    </source>
</evidence>
<proteinExistence type="inferred from homology"/>
<organism evidence="14 15">
    <name type="scientific">Chloropicon roscoffensis</name>
    <dbReference type="NCBI Taxonomy" id="1461544"/>
    <lineage>
        <taxon>Eukaryota</taxon>
        <taxon>Viridiplantae</taxon>
        <taxon>Chlorophyta</taxon>
        <taxon>Chloropicophyceae</taxon>
        <taxon>Chloropicales</taxon>
        <taxon>Chloropicaceae</taxon>
        <taxon>Chloropicon</taxon>
    </lineage>
</organism>
<keyword evidence="5 10" id="KW-0175">Coiled coil</keyword>
<feature type="domain" description="TRAF3-interacting protein 1 C-terminal" evidence="13">
    <location>
        <begin position="284"/>
        <end position="445"/>
    </location>
</feature>
<dbReference type="GO" id="GO:0070507">
    <property type="term" value="P:regulation of microtubule cytoskeleton organization"/>
    <property type="evidence" value="ECO:0007669"/>
    <property type="project" value="TreeGrafter"/>
</dbReference>
<dbReference type="GO" id="GO:0008017">
    <property type="term" value="F:microtubule binding"/>
    <property type="evidence" value="ECO:0007669"/>
    <property type="project" value="InterPro"/>
</dbReference>
<protein>
    <recommendedName>
        <fullName evidence="9">TRAF3-interacting protein 1</fullName>
    </recommendedName>
</protein>
<dbReference type="InterPro" id="IPR042576">
    <property type="entry name" value="TRAF3IP1_N_sf"/>
</dbReference>
<keyword evidence="15" id="KW-1185">Reference proteome</keyword>
<sequence length="453" mass="50096">MADGEAFWVPTQSILQGSDAPLVRKPKLSENLLKKPPFRFLHDVISEVIRNTGFAKDLFDESERNSKNVKDKESKVAYLNKIIDYVAEATGTRVPVRPLKVVAGLEPELTNEFLQALGRAASSSSGPHEDSKENMEPLVSQEGAEEEVEPAAAEAEPAPPKQEEKKRRSMPRPEVAQQEEKPELKPSALEESSNTIEPPIPPRPLQRPMSARKAPPKVRSNVEDDNKVTVMSSMTTGDAGKASQPQAAAKGILREGESDDDEDEEETEIIMGADVGPSNFNVMDAQQGGKLVRDIVETAQNIETLDSEMARGQGAEGGAKPTGIILGRRRSVAAEASAKPVEKIEDMEKVRSAIQKLCQSTNPLVTSIENLQEDVESMLREAKYWGQEQKIYRQKLNEANQMQNDFSDYRHKIQDLDEEIQIMQSKIMNIKAQILSNDKRCMDMLNLAVGGVL</sequence>
<evidence type="ECO:0000313" key="15">
    <source>
        <dbReference type="Proteomes" id="UP001472866"/>
    </source>
</evidence>
<evidence type="ECO:0000259" key="12">
    <source>
        <dbReference type="Pfam" id="PF10243"/>
    </source>
</evidence>
<reference evidence="14 15" key="1">
    <citation type="submission" date="2024-03" db="EMBL/GenBank/DDBJ databases">
        <title>Complete genome sequence of the green alga Chloropicon roscoffensis RCC1871.</title>
        <authorList>
            <person name="Lemieux C."/>
            <person name="Pombert J.-F."/>
            <person name="Otis C."/>
            <person name="Turmel M."/>
        </authorList>
    </citation>
    <scope>NUCLEOTIDE SEQUENCE [LARGE SCALE GENOMIC DNA]</scope>
    <source>
        <strain evidence="14 15">RCC1871</strain>
    </source>
</reference>
<comment type="similarity">
    <text evidence="8">Belongs to the TRAF3IP1 family.</text>
</comment>
<dbReference type="Gene3D" id="1.10.418.50">
    <property type="entry name" value="Microtubule-binding protein MIP-T3"/>
    <property type="match status" value="1"/>
</dbReference>
<name>A0AAX4PBQ5_9CHLO</name>
<dbReference type="Pfam" id="PF10243">
    <property type="entry name" value="MIP-T3"/>
    <property type="match status" value="1"/>
</dbReference>
<dbReference type="GO" id="GO:0030992">
    <property type="term" value="C:intraciliary transport particle B"/>
    <property type="evidence" value="ECO:0007669"/>
    <property type="project" value="TreeGrafter"/>
</dbReference>
<gene>
    <name evidence="14" type="ORF">HKI87_08g53380</name>
</gene>
<evidence type="ECO:0000256" key="7">
    <source>
        <dbReference type="ARBA" id="ARBA00023273"/>
    </source>
</evidence>
<evidence type="ECO:0000259" key="13">
    <source>
        <dbReference type="Pfam" id="PF17749"/>
    </source>
</evidence>
<evidence type="ECO:0000256" key="9">
    <source>
        <dbReference type="ARBA" id="ARBA00070492"/>
    </source>
</evidence>
<evidence type="ECO:0000256" key="3">
    <source>
        <dbReference type="ARBA" id="ARBA00022490"/>
    </source>
</evidence>
<dbReference type="GO" id="GO:0048513">
    <property type="term" value="P:animal organ development"/>
    <property type="evidence" value="ECO:0007669"/>
    <property type="project" value="UniProtKB-ARBA"/>
</dbReference>
<keyword evidence="7" id="KW-0966">Cell projection</keyword>
<dbReference type="AlphaFoldDB" id="A0AAX4PBQ5"/>
<feature type="coiled-coil region" evidence="10">
    <location>
        <begin position="368"/>
        <end position="433"/>
    </location>
</feature>
<dbReference type="GO" id="GO:0036064">
    <property type="term" value="C:ciliary basal body"/>
    <property type="evidence" value="ECO:0007669"/>
    <property type="project" value="TreeGrafter"/>
</dbReference>
<dbReference type="GO" id="GO:0005930">
    <property type="term" value="C:axoneme"/>
    <property type="evidence" value="ECO:0007669"/>
    <property type="project" value="UniProtKB-SubCell"/>
</dbReference>
<dbReference type="GO" id="GO:0060271">
    <property type="term" value="P:cilium assembly"/>
    <property type="evidence" value="ECO:0007669"/>
    <property type="project" value="TreeGrafter"/>
</dbReference>
<dbReference type="FunFam" id="1.10.418.50:FF:000001">
    <property type="entry name" value="TRAF3-interacting protein 1 isoform X1"/>
    <property type="match status" value="1"/>
</dbReference>
<evidence type="ECO:0000256" key="4">
    <source>
        <dbReference type="ARBA" id="ARBA00022794"/>
    </source>
</evidence>
<dbReference type="InterPro" id="IPR041476">
    <property type="entry name" value="TRAF3IP1_C"/>
</dbReference>
<evidence type="ECO:0000256" key="2">
    <source>
        <dbReference type="ARBA" id="ARBA00004430"/>
    </source>
</evidence>
<evidence type="ECO:0000256" key="8">
    <source>
        <dbReference type="ARBA" id="ARBA00043971"/>
    </source>
</evidence>
<dbReference type="PANTHER" id="PTHR31363:SF0">
    <property type="entry name" value="TRAF3-INTERACTING PROTEIN 1"/>
    <property type="match status" value="1"/>
</dbReference>
<dbReference type="GO" id="GO:0048731">
    <property type="term" value="P:system development"/>
    <property type="evidence" value="ECO:0007669"/>
    <property type="project" value="UniProtKB-ARBA"/>
</dbReference>
<accession>A0AAX4PBQ5</accession>
<feature type="region of interest" description="Disordered" evidence="11">
    <location>
        <begin position="119"/>
        <end position="224"/>
    </location>
</feature>
<evidence type="ECO:0000256" key="5">
    <source>
        <dbReference type="ARBA" id="ARBA00023054"/>
    </source>
</evidence>
<keyword evidence="6" id="KW-0206">Cytoskeleton</keyword>
<feature type="domain" description="TRAF3-interacting protein 1 N-terminal" evidence="12">
    <location>
        <begin position="10"/>
        <end position="122"/>
    </location>
</feature>
<evidence type="ECO:0000256" key="1">
    <source>
        <dbReference type="ARBA" id="ARBA00004120"/>
    </source>
</evidence>
<keyword evidence="3" id="KW-0963">Cytoplasm</keyword>
<dbReference type="PANTHER" id="PTHR31363">
    <property type="entry name" value="TRAF3-INTERACTING PROTEIN 1"/>
    <property type="match status" value="1"/>
</dbReference>
<evidence type="ECO:0000313" key="14">
    <source>
        <dbReference type="EMBL" id="WZN63787.1"/>
    </source>
</evidence>
<dbReference type="Proteomes" id="UP001472866">
    <property type="component" value="Chromosome 08"/>
</dbReference>
<dbReference type="InterPro" id="IPR040468">
    <property type="entry name" value="TRAF3IP1_N"/>
</dbReference>
<dbReference type="GO" id="GO:0042073">
    <property type="term" value="P:intraciliary transport"/>
    <property type="evidence" value="ECO:0007669"/>
    <property type="project" value="TreeGrafter"/>
</dbReference>
<evidence type="ECO:0000256" key="10">
    <source>
        <dbReference type="SAM" id="Coils"/>
    </source>
</evidence>
<evidence type="ECO:0000256" key="11">
    <source>
        <dbReference type="SAM" id="MobiDB-lite"/>
    </source>
</evidence>
<dbReference type="EMBL" id="CP151508">
    <property type="protein sequence ID" value="WZN63787.1"/>
    <property type="molecule type" value="Genomic_DNA"/>
</dbReference>
<keyword evidence="4" id="KW-0970">Cilium biogenesis/degradation</keyword>
<dbReference type="InterPro" id="IPR018799">
    <property type="entry name" value="TRAF3IP1"/>
</dbReference>